<dbReference type="GO" id="GO:0005829">
    <property type="term" value="C:cytosol"/>
    <property type="evidence" value="ECO:0007669"/>
    <property type="project" value="TreeGrafter"/>
</dbReference>
<proteinExistence type="inferred from homology"/>
<evidence type="ECO:0000256" key="4">
    <source>
        <dbReference type="ARBA" id="ARBA00023049"/>
    </source>
</evidence>
<keyword evidence="7" id="KW-1185">Reference proteome</keyword>
<dbReference type="AlphaFoldDB" id="A0A4Q0YEW5"/>
<dbReference type="InterPro" id="IPR002510">
    <property type="entry name" value="Metalloprtase-TldD/E_N"/>
</dbReference>
<keyword evidence="3" id="KW-0378">Hydrolase</keyword>
<dbReference type="InterPro" id="IPR051463">
    <property type="entry name" value="Peptidase_U62_metallo"/>
</dbReference>
<feature type="domain" description="Metalloprotease TldD/E N-terminal" evidence="5">
    <location>
        <begin position="21"/>
        <end position="85"/>
    </location>
</feature>
<evidence type="ECO:0000256" key="2">
    <source>
        <dbReference type="ARBA" id="ARBA00022670"/>
    </source>
</evidence>
<dbReference type="PANTHER" id="PTHR30624:SF10">
    <property type="entry name" value="CONSERVED PROTEIN"/>
    <property type="match status" value="1"/>
</dbReference>
<dbReference type="SUPFAM" id="SSF111283">
    <property type="entry name" value="Putative modulator of DNA gyrase, PmbA/TldD"/>
    <property type="match status" value="1"/>
</dbReference>
<evidence type="ECO:0000313" key="7">
    <source>
        <dbReference type="Proteomes" id="UP000290287"/>
    </source>
</evidence>
<reference evidence="6 7" key="1">
    <citation type="submission" date="2017-10" db="EMBL/GenBank/DDBJ databases">
        <title>Nyctiphanis sp. nov., isolated from the stomach of the euphausiid Nyctiphanes simplex (Hansen, 1911) in the Gulf of California.</title>
        <authorList>
            <person name="Gomez-Gil B."/>
            <person name="Aguilar-Mendez M."/>
            <person name="Lopez-Cortes A."/>
            <person name="Gomez-Gutierrez J."/>
            <person name="Roque A."/>
            <person name="Lang E."/>
            <person name="Gonzalez-Castillo A."/>
        </authorList>
    </citation>
    <scope>NUCLEOTIDE SEQUENCE [LARGE SCALE GENOMIC DNA]</scope>
    <source>
        <strain evidence="6 7">CAIM 600</strain>
    </source>
</reference>
<keyword evidence="2" id="KW-0645">Protease</keyword>
<dbReference type="Gene3D" id="3.30.2290.10">
    <property type="entry name" value="PmbA/TldD superfamily"/>
    <property type="match status" value="1"/>
</dbReference>
<dbReference type="GO" id="GO:0008237">
    <property type="term" value="F:metallopeptidase activity"/>
    <property type="evidence" value="ECO:0007669"/>
    <property type="project" value="UniProtKB-KW"/>
</dbReference>
<dbReference type="Proteomes" id="UP000290287">
    <property type="component" value="Unassembled WGS sequence"/>
</dbReference>
<dbReference type="EMBL" id="PEIB01000058">
    <property type="protein sequence ID" value="RXJ69050.1"/>
    <property type="molecule type" value="Genomic_DNA"/>
</dbReference>
<accession>A0A4Q0YEW5</accession>
<dbReference type="InterPro" id="IPR036059">
    <property type="entry name" value="TldD/PmbA_sf"/>
</dbReference>
<dbReference type="OrthoDB" id="9803213at2"/>
<dbReference type="Pfam" id="PF01523">
    <property type="entry name" value="PmbA_TldD_1st"/>
    <property type="match status" value="1"/>
</dbReference>
<keyword evidence="4" id="KW-0482">Metalloprotease</keyword>
<dbReference type="RefSeq" id="WP_129124366.1">
    <property type="nucleotide sequence ID" value="NZ_PEIB01000058.1"/>
</dbReference>
<comment type="similarity">
    <text evidence="1">Belongs to the peptidase U62 family.</text>
</comment>
<protein>
    <recommendedName>
        <fullName evidence="5">Metalloprotease TldD/E N-terminal domain-containing protein</fullName>
    </recommendedName>
</protein>
<evidence type="ECO:0000313" key="6">
    <source>
        <dbReference type="EMBL" id="RXJ69050.1"/>
    </source>
</evidence>
<sequence>MPSEIIRKRFLELAPKELDYCAIRFVNRRSESLEMEKTFVLPVRHLWDKGAQITVIDNGGMGFASTSDLTLSGLRRALDRAMRLARLDKSAFVTDFSAIQMPHQTGNYQTPVDIDARNIPLSEKLSVLQEGTAQLKVDDTIVDWRSSWHLMLKTSSL</sequence>
<evidence type="ECO:0000256" key="1">
    <source>
        <dbReference type="ARBA" id="ARBA00005836"/>
    </source>
</evidence>
<name>A0A4Q0YEW5_9GAMM</name>
<evidence type="ECO:0000259" key="5">
    <source>
        <dbReference type="Pfam" id="PF01523"/>
    </source>
</evidence>
<dbReference type="PANTHER" id="PTHR30624">
    <property type="entry name" value="UNCHARACTERIZED PROTEIN TLDD AND PMBA"/>
    <property type="match status" value="1"/>
</dbReference>
<dbReference type="InterPro" id="IPR035068">
    <property type="entry name" value="TldD/PmbA_N"/>
</dbReference>
<comment type="caution">
    <text evidence="6">The sequence shown here is derived from an EMBL/GenBank/DDBJ whole genome shotgun (WGS) entry which is preliminary data.</text>
</comment>
<gene>
    <name evidence="6" type="ORF">CS022_23960</name>
</gene>
<evidence type="ECO:0000256" key="3">
    <source>
        <dbReference type="ARBA" id="ARBA00022801"/>
    </source>
</evidence>
<organism evidence="6 7">
    <name type="scientific">Veronia nyctiphanis</name>
    <dbReference type="NCBI Taxonomy" id="1278244"/>
    <lineage>
        <taxon>Bacteria</taxon>
        <taxon>Pseudomonadati</taxon>
        <taxon>Pseudomonadota</taxon>
        <taxon>Gammaproteobacteria</taxon>
        <taxon>Vibrionales</taxon>
        <taxon>Vibrionaceae</taxon>
        <taxon>Veronia</taxon>
    </lineage>
</organism>
<dbReference type="GO" id="GO:0006508">
    <property type="term" value="P:proteolysis"/>
    <property type="evidence" value="ECO:0007669"/>
    <property type="project" value="UniProtKB-KW"/>
</dbReference>